<dbReference type="SMART" id="SM00256">
    <property type="entry name" value="FBOX"/>
    <property type="match status" value="1"/>
</dbReference>
<accession>A0A165FHU4</accession>
<protein>
    <recommendedName>
        <fullName evidence="2">F-box domain-containing protein</fullName>
    </recommendedName>
</protein>
<feature type="region of interest" description="Disordered" evidence="1">
    <location>
        <begin position="172"/>
        <end position="252"/>
    </location>
</feature>
<evidence type="ECO:0000259" key="2">
    <source>
        <dbReference type="PROSITE" id="PS50181"/>
    </source>
</evidence>
<dbReference type="GeneID" id="63820022"/>
<dbReference type="Pfam" id="PF12937">
    <property type="entry name" value="F-box-like"/>
    <property type="match status" value="1"/>
</dbReference>
<dbReference type="SUPFAM" id="SSF81383">
    <property type="entry name" value="F-box domain"/>
    <property type="match status" value="1"/>
</dbReference>
<feature type="compositionally biased region" description="Polar residues" evidence="1">
    <location>
        <begin position="178"/>
        <end position="190"/>
    </location>
</feature>
<evidence type="ECO:0000256" key="1">
    <source>
        <dbReference type="SAM" id="MobiDB-lite"/>
    </source>
</evidence>
<proteinExistence type="predicted"/>
<feature type="region of interest" description="Disordered" evidence="1">
    <location>
        <begin position="1"/>
        <end position="89"/>
    </location>
</feature>
<dbReference type="InParanoid" id="A0A165FHU4"/>
<reference evidence="3 4" key="1">
    <citation type="journal article" date="2016" name="Mol. Biol. Evol.">
        <title>Comparative Genomics of Early-Diverging Mushroom-Forming Fungi Provides Insights into the Origins of Lignocellulose Decay Capabilities.</title>
        <authorList>
            <person name="Nagy L.G."/>
            <person name="Riley R."/>
            <person name="Tritt A."/>
            <person name="Adam C."/>
            <person name="Daum C."/>
            <person name="Floudas D."/>
            <person name="Sun H."/>
            <person name="Yadav J.S."/>
            <person name="Pangilinan J."/>
            <person name="Larsson K.H."/>
            <person name="Matsuura K."/>
            <person name="Barry K."/>
            <person name="Labutti K."/>
            <person name="Kuo R."/>
            <person name="Ohm R.A."/>
            <person name="Bhattacharya S.S."/>
            <person name="Shirouzu T."/>
            <person name="Yoshinaga Y."/>
            <person name="Martin F.M."/>
            <person name="Grigoriev I.V."/>
            <person name="Hibbett D.S."/>
        </authorList>
    </citation>
    <scope>NUCLEOTIDE SEQUENCE [LARGE SCALE GENOMIC DNA]</scope>
    <source>
        <strain evidence="3 4">93-53</strain>
    </source>
</reference>
<dbReference type="InterPro" id="IPR001810">
    <property type="entry name" value="F-box_dom"/>
</dbReference>
<organism evidence="3 4">
    <name type="scientific">Laetiporus sulphureus 93-53</name>
    <dbReference type="NCBI Taxonomy" id="1314785"/>
    <lineage>
        <taxon>Eukaryota</taxon>
        <taxon>Fungi</taxon>
        <taxon>Dikarya</taxon>
        <taxon>Basidiomycota</taxon>
        <taxon>Agaricomycotina</taxon>
        <taxon>Agaricomycetes</taxon>
        <taxon>Polyporales</taxon>
        <taxon>Laetiporus</taxon>
    </lineage>
</organism>
<dbReference type="RefSeq" id="XP_040766733.1">
    <property type="nucleotide sequence ID" value="XM_040902991.1"/>
</dbReference>
<evidence type="ECO:0000313" key="4">
    <source>
        <dbReference type="Proteomes" id="UP000076871"/>
    </source>
</evidence>
<dbReference type="Gene3D" id="1.20.1280.50">
    <property type="match status" value="1"/>
</dbReference>
<dbReference type="InterPro" id="IPR036047">
    <property type="entry name" value="F-box-like_dom_sf"/>
</dbReference>
<gene>
    <name evidence="3" type="ORF">LAESUDRAFT_569002</name>
</gene>
<feature type="compositionally biased region" description="Basic and acidic residues" evidence="1">
    <location>
        <begin position="191"/>
        <end position="222"/>
    </location>
</feature>
<sequence length="252" mass="28519">MSLLQGVLRTQTLDSLDKQLQGERSTPQNDRDSDDELVGVVSAPGTPASQSRPSSRPASPGPGGASRLPRRAYHTSSTSQGTSPDPLRAFPTDLSQRIFSLLTIAQLAKCSRVSKKWNRSQTINYVWFQHYRKENFHDDSLPPGKWTKRESKQNWRILYLQSLASRPQDIGPVYHSYSGRSTPGSGNQTPREAREEKWRQEAEGEVRPSKNEMREMYKELHGRKPRSKAKLGASGEIRDRGGWMEGGEEEYY</sequence>
<dbReference type="OrthoDB" id="6419443at2759"/>
<feature type="domain" description="F-box" evidence="2">
    <location>
        <begin position="84"/>
        <end position="134"/>
    </location>
</feature>
<keyword evidence="4" id="KW-1185">Reference proteome</keyword>
<dbReference type="PROSITE" id="PS50181">
    <property type="entry name" value="FBOX"/>
    <property type="match status" value="1"/>
</dbReference>
<feature type="compositionally biased region" description="Low complexity" evidence="1">
    <location>
        <begin position="47"/>
        <end position="58"/>
    </location>
</feature>
<dbReference type="AlphaFoldDB" id="A0A165FHU4"/>
<evidence type="ECO:0000313" key="3">
    <source>
        <dbReference type="EMBL" id="KZT08993.1"/>
    </source>
</evidence>
<dbReference type="STRING" id="1314785.A0A165FHU4"/>
<dbReference type="Proteomes" id="UP000076871">
    <property type="component" value="Unassembled WGS sequence"/>
</dbReference>
<dbReference type="EMBL" id="KV427613">
    <property type="protein sequence ID" value="KZT08993.1"/>
    <property type="molecule type" value="Genomic_DNA"/>
</dbReference>
<feature type="compositionally biased region" description="Polar residues" evidence="1">
    <location>
        <begin position="74"/>
        <end position="83"/>
    </location>
</feature>
<name>A0A165FHU4_9APHY</name>